<dbReference type="Proteomes" id="UP001595648">
    <property type="component" value="Unassembled WGS sequence"/>
</dbReference>
<accession>A0ABV7ML75</accession>
<dbReference type="EMBL" id="JBHRVD010000001">
    <property type="protein sequence ID" value="MFC3322631.1"/>
    <property type="molecule type" value="Genomic_DNA"/>
</dbReference>
<reference evidence="2" key="1">
    <citation type="journal article" date="2019" name="Int. J. Syst. Evol. Microbiol.">
        <title>The Global Catalogue of Microorganisms (GCM) 10K type strain sequencing project: providing services to taxonomists for standard genome sequencing and annotation.</title>
        <authorList>
            <consortium name="The Broad Institute Genomics Platform"/>
            <consortium name="The Broad Institute Genome Sequencing Center for Infectious Disease"/>
            <person name="Wu L."/>
            <person name="Ma J."/>
        </authorList>
    </citation>
    <scope>NUCLEOTIDE SEQUENCE [LARGE SCALE GENOMIC DNA]</scope>
    <source>
        <strain evidence="2">ICMP 19515</strain>
    </source>
</reference>
<dbReference type="Pfam" id="PF05939">
    <property type="entry name" value="Phage_min_tail"/>
    <property type="match status" value="1"/>
</dbReference>
<keyword evidence="2" id="KW-1185">Reference proteome</keyword>
<protein>
    <submittedName>
        <fullName evidence="1">Phage tail protein</fullName>
    </submittedName>
</protein>
<dbReference type="RefSeq" id="WP_378979186.1">
    <property type="nucleotide sequence ID" value="NZ_JBHRVD010000001.1"/>
</dbReference>
<dbReference type="InterPro" id="IPR010265">
    <property type="entry name" value="Phage_lambda_TipM"/>
</dbReference>
<gene>
    <name evidence="1" type="ORF">ACFOJ9_12670</name>
</gene>
<comment type="caution">
    <text evidence="1">The sequence shown here is derived from an EMBL/GenBank/DDBJ whole genome shotgun (WGS) entry which is preliminary data.</text>
</comment>
<proteinExistence type="predicted"/>
<evidence type="ECO:0000313" key="2">
    <source>
        <dbReference type="Proteomes" id="UP001595648"/>
    </source>
</evidence>
<sequence>MSLPTFSPPVAPSPGTAFKPTIKILEADFGDGYSQPTPKGLNNIRETLTLAWGGLTDWQMVEINDFFRARRGSEPFWFAPVGDAAARLWTCKEWDRKTDQGIWQMTATLVESFSLQA</sequence>
<evidence type="ECO:0000313" key="1">
    <source>
        <dbReference type="EMBL" id="MFC3322631.1"/>
    </source>
</evidence>
<organism evidence="1 2">
    <name type="scientific">Mesorhizobium cantuariense</name>
    <dbReference type="NCBI Taxonomy" id="1300275"/>
    <lineage>
        <taxon>Bacteria</taxon>
        <taxon>Pseudomonadati</taxon>
        <taxon>Pseudomonadota</taxon>
        <taxon>Alphaproteobacteria</taxon>
        <taxon>Hyphomicrobiales</taxon>
        <taxon>Phyllobacteriaceae</taxon>
        <taxon>Mesorhizobium</taxon>
    </lineage>
</organism>
<name>A0ABV7ML75_9HYPH</name>